<feature type="transmembrane region" description="Helical" evidence="6">
    <location>
        <begin position="181"/>
        <end position="206"/>
    </location>
</feature>
<dbReference type="PANTHER" id="PTHR30086:SF20">
    <property type="entry name" value="ARGININE EXPORTER PROTEIN ARGO-RELATED"/>
    <property type="match status" value="1"/>
</dbReference>
<feature type="transmembrane region" description="Helical" evidence="6">
    <location>
        <begin position="106"/>
        <end position="125"/>
    </location>
</feature>
<evidence type="ECO:0000256" key="5">
    <source>
        <dbReference type="ARBA" id="ARBA00023136"/>
    </source>
</evidence>
<keyword evidence="8" id="KW-1185">Reference proteome</keyword>
<dbReference type="RefSeq" id="WP_271054520.1">
    <property type="nucleotide sequence ID" value="NZ_JAQIIO010000006.1"/>
</dbReference>
<feature type="transmembrane region" description="Helical" evidence="6">
    <location>
        <begin position="66"/>
        <end position="85"/>
    </location>
</feature>
<keyword evidence="3 6" id="KW-0812">Transmembrane</keyword>
<dbReference type="Pfam" id="PF01810">
    <property type="entry name" value="LysE"/>
    <property type="match status" value="1"/>
</dbReference>
<dbReference type="EMBL" id="JAQIIO010000006">
    <property type="protein sequence ID" value="MDA5094812.1"/>
    <property type="molecule type" value="Genomic_DNA"/>
</dbReference>
<evidence type="ECO:0000256" key="3">
    <source>
        <dbReference type="ARBA" id="ARBA00022692"/>
    </source>
</evidence>
<comment type="subcellular location">
    <subcellularLocation>
        <location evidence="1">Cell membrane</location>
        <topology evidence="1">Multi-pass membrane protein</topology>
    </subcellularLocation>
</comment>
<evidence type="ECO:0000256" key="4">
    <source>
        <dbReference type="ARBA" id="ARBA00022989"/>
    </source>
</evidence>
<comment type="caution">
    <text evidence="7">The sequence shown here is derived from an EMBL/GenBank/DDBJ whole genome shotgun (WGS) entry which is preliminary data.</text>
</comment>
<keyword evidence="5 6" id="KW-0472">Membrane</keyword>
<evidence type="ECO:0000256" key="1">
    <source>
        <dbReference type="ARBA" id="ARBA00004651"/>
    </source>
</evidence>
<proteinExistence type="predicted"/>
<dbReference type="InterPro" id="IPR001123">
    <property type="entry name" value="LeuE-type"/>
</dbReference>
<keyword evidence="4 6" id="KW-1133">Transmembrane helix</keyword>
<evidence type="ECO:0000256" key="2">
    <source>
        <dbReference type="ARBA" id="ARBA00022475"/>
    </source>
</evidence>
<sequence length="207" mass="21659">MGAALTGFATGFSLILAIGAQNAFVLRQGLLRKHVFPLSLFCALSDALLISAGVLGFGALVTALPMLPVVMALSGAGFLIVYGSMRFLAAWRGGYEMELTGNSRSLTATLAIAAAFTWLNPHVYLDTLGLIGAISTSYASWDARISFGFGAVLSSFVFFFSLGYGARLLAPIMTRPASWRVLDVIIGVVMWGIAAGLIQGVSAGAIQ</sequence>
<evidence type="ECO:0000313" key="8">
    <source>
        <dbReference type="Proteomes" id="UP001528040"/>
    </source>
</evidence>
<gene>
    <name evidence="7" type="ORF">O2N63_12025</name>
</gene>
<accession>A0ABT4W2R6</accession>
<dbReference type="Proteomes" id="UP001528040">
    <property type="component" value="Unassembled WGS sequence"/>
</dbReference>
<feature type="transmembrane region" description="Helical" evidence="6">
    <location>
        <begin position="6"/>
        <end position="26"/>
    </location>
</feature>
<dbReference type="PANTHER" id="PTHR30086">
    <property type="entry name" value="ARGININE EXPORTER PROTEIN ARGO"/>
    <property type="match status" value="1"/>
</dbReference>
<reference evidence="7 8" key="1">
    <citation type="submission" date="2023-01" db="EMBL/GenBank/DDBJ databases">
        <authorList>
            <person name="Yoon J.-W."/>
        </authorList>
    </citation>
    <scope>NUCLEOTIDE SEQUENCE [LARGE SCALE GENOMIC DNA]</scope>
    <source>
        <strain evidence="7 8">KMU-50</strain>
    </source>
</reference>
<feature type="transmembrane region" description="Helical" evidence="6">
    <location>
        <begin position="145"/>
        <end position="169"/>
    </location>
</feature>
<feature type="transmembrane region" description="Helical" evidence="6">
    <location>
        <begin position="38"/>
        <end position="60"/>
    </location>
</feature>
<evidence type="ECO:0000256" key="6">
    <source>
        <dbReference type="SAM" id="Phobius"/>
    </source>
</evidence>
<organism evidence="7 8">
    <name type="scientific">Aliiroseovarius salicola</name>
    <dbReference type="NCBI Taxonomy" id="3009082"/>
    <lineage>
        <taxon>Bacteria</taxon>
        <taxon>Pseudomonadati</taxon>
        <taxon>Pseudomonadota</taxon>
        <taxon>Alphaproteobacteria</taxon>
        <taxon>Rhodobacterales</taxon>
        <taxon>Paracoccaceae</taxon>
        <taxon>Aliiroseovarius</taxon>
    </lineage>
</organism>
<protein>
    <submittedName>
        <fullName evidence="7">LysE/ArgO family amino acid transporter</fullName>
    </submittedName>
</protein>
<name>A0ABT4W2R6_9RHOB</name>
<evidence type="ECO:0000313" key="7">
    <source>
        <dbReference type="EMBL" id="MDA5094812.1"/>
    </source>
</evidence>
<keyword evidence="2" id="KW-1003">Cell membrane</keyword>